<dbReference type="GeneID" id="101890494"/>
<keyword evidence="2" id="KW-1185">Reference proteome</keyword>
<dbReference type="PANTHER" id="PTHR11008">
    <property type="entry name" value="PROTEIN TAKEOUT-LIKE PROTEIN"/>
    <property type="match status" value="1"/>
</dbReference>
<accession>A0A9J7CU60</accession>
<dbReference type="InterPro" id="IPR010562">
    <property type="entry name" value="Haemolymph_juvenile_hormone-bd"/>
</dbReference>
<reference evidence="3" key="1">
    <citation type="submission" date="2025-08" db="UniProtKB">
        <authorList>
            <consortium name="RefSeq"/>
        </authorList>
    </citation>
    <scope>IDENTIFICATION</scope>
    <source>
        <strain evidence="3">Aabys</strain>
        <tissue evidence="3">Whole body</tissue>
    </source>
</reference>
<dbReference type="OrthoDB" id="8175281at2759"/>
<dbReference type="Pfam" id="PF06585">
    <property type="entry name" value="JHBP"/>
    <property type="match status" value="1"/>
</dbReference>
<dbReference type="VEuPathDB" id="VectorBase:MDOMA2_017094"/>
<dbReference type="PANTHER" id="PTHR11008:SF25">
    <property type="entry name" value="IP09473P-RELATED"/>
    <property type="match status" value="1"/>
</dbReference>
<protein>
    <submittedName>
        <fullName evidence="3">Circadian clock-controlled protein daywake</fullName>
    </submittedName>
</protein>
<dbReference type="STRING" id="7370.A0A1I8MK64"/>
<feature type="chain" id="PRO_5046213854" evidence="1">
    <location>
        <begin position="19"/>
        <end position="260"/>
    </location>
</feature>
<feature type="signal peptide" evidence="1">
    <location>
        <begin position="1"/>
        <end position="18"/>
    </location>
</feature>
<dbReference type="Gene3D" id="3.15.10.30">
    <property type="entry name" value="Haemolymph juvenile hormone binding protein"/>
    <property type="match status" value="1"/>
</dbReference>
<dbReference type="VEuPathDB" id="VectorBase:MDOA005767"/>
<evidence type="ECO:0000313" key="2">
    <source>
        <dbReference type="Proteomes" id="UP001652621"/>
    </source>
</evidence>
<name>A0A9J7CU60_MUSDO</name>
<gene>
    <name evidence="3" type="primary">LOC101890494</name>
</gene>
<dbReference type="Proteomes" id="UP001652621">
    <property type="component" value="Unplaced"/>
</dbReference>
<organism evidence="2 3">
    <name type="scientific">Musca domestica</name>
    <name type="common">House fly</name>
    <dbReference type="NCBI Taxonomy" id="7370"/>
    <lineage>
        <taxon>Eukaryota</taxon>
        <taxon>Metazoa</taxon>
        <taxon>Ecdysozoa</taxon>
        <taxon>Arthropoda</taxon>
        <taxon>Hexapoda</taxon>
        <taxon>Insecta</taxon>
        <taxon>Pterygota</taxon>
        <taxon>Neoptera</taxon>
        <taxon>Endopterygota</taxon>
        <taxon>Diptera</taxon>
        <taxon>Brachycera</taxon>
        <taxon>Muscomorpha</taxon>
        <taxon>Muscoidea</taxon>
        <taxon>Muscidae</taxon>
        <taxon>Musca</taxon>
    </lineage>
</organism>
<evidence type="ECO:0000256" key="1">
    <source>
        <dbReference type="SAM" id="SignalP"/>
    </source>
</evidence>
<proteinExistence type="predicted"/>
<sequence>MKQIIFVCLLAFATFANCAKFLKEKPDFLTQCLLADPNFTKCFSKNFQGLFRNWKDGVPGLKSIGALDPLLVKKITIEHNQSPLMLNAVLSNIAITGLGTVEIVDTSLDLDKLFATATLVVPKFTMDSDYNAKGRILGLVLNSSGKLKLSAEKFVVQTKIQIKLRDEGGFTFTDIEKLHLDIKSIDSFNIFLGNLFNGQKELEDSANALFNENWRELYQILKPAIRRSIETVMEDRLSKVYSYVPATFLVKDIPSAAAHG</sequence>
<keyword evidence="1" id="KW-0732">Signal</keyword>
<evidence type="ECO:0000313" key="3">
    <source>
        <dbReference type="RefSeq" id="XP_005184807.3"/>
    </source>
</evidence>
<dbReference type="RefSeq" id="XP_005184807.3">
    <property type="nucleotide sequence ID" value="XM_005184750.4"/>
</dbReference>
<dbReference type="InterPro" id="IPR038606">
    <property type="entry name" value="To_sf"/>
</dbReference>
<dbReference type="SMART" id="SM00700">
    <property type="entry name" value="JHBP"/>
    <property type="match status" value="1"/>
</dbReference>